<feature type="transmembrane region" description="Helical" evidence="6">
    <location>
        <begin position="281"/>
        <end position="306"/>
    </location>
</feature>
<gene>
    <name evidence="7" type="ORF">FKZ61_05250</name>
</gene>
<keyword evidence="2" id="KW-1003">Cell membrane</keyword>
<dbReference type="PANTHER" id="PTHR39087">
    <property type="entry name" value="UPF0104 MEMBRANE PROTEIN MJ1595"/>
    <property type="match status" value="1"/>
</dbReference>
<dbReference type="OrthoDB" id="9786506at2"/>
<feature type="transmembrane region" description="Helical" evidence="6">
    <location>
        <begin position="33"/>
        <end position="49"/>
    </location>
</feature>
<name>A0A540VK01_9CHLR</name>
<dbReference type="Proteomes" id="UP000317371">
    <property type="component" value="Unassembled WGS sequence"/>
</dbReference>
<comment type="caution">
    <text evidence="7">The sequence shown here is derived from an EMBL/GenBank/DDBJ whole genome shotgun (WGS) entry which is preliminary data.</text>
</comment>
<comment type="subcellular location">
    <subcellularLocation>
        <location evidence="1">Cell membrane</location>
        <topology evidence="1">Multi-pass membrane protein</topology>
    </subcellularLocation>
</comment>
<feature type="transmembrane region" description="Helical" evidence="6">
    <location>
        <begin position="107"/>
        <end position="130"/>
    </location>
</feature>
<sequence length="331" mass="37781">MLVGVLISVFFIYLALPGLHLPEVARSLRTANYWWILPGIAVYFGGLWARSWRWHYTLRHLKPVPVSRLYPLICIGYFGNNVYPFRAGEIIRSYVLRRKEGIPISSSLATVLIERVFDGLVMLLFVFLALPFAPLPATYRNLVVLLTLMMVMAAAIFVWMASRPERVVRVYGWLAGRVLPARVRLRTDDLYTRFLHGLQSLSSSRDVVMIFATSVVIWLMETVKYWFVMHAFPFHVSFLVLMLMNGLVNLATTLPSAPGYIGTFDTPGIETLAAFQVDRNLAASYTFTLHAALWIPVTAVGAYYFWREHLHWRDFSQPQPQMADGMDPVAD</sequence>
<accession>A0A540VK01</accession>
<evidence type="ECO:0000313" key="7">
    <source>
        <dbReference type="EMBL" id="TQE97088.1"/>
    </source>
</evidence>
<evidence type="ECO:0000256" key="4">
    <source>
        <dbReference type="ARBA" id="ARBA00022989"/>
    </source>
</evidence>
<proteinExistence type="predicted"/>
<dbReference type="NCBIfam" id="TIGR00374">
    <property type="entry name" value="flippase-like domain"/>
    <property type="match status" value="1"/>
</dbReference>
<protein>
    <submittedName>
        <fullName evidence="7">Flippase-like domain-containing protein</fullName>
    </submittedName>
</protein>
<organism evidence="7 8">
    <name type="scientific">Litorilinea aerophila</name>
    <dbReference type="NCBI Taxonomy" id="1204385"/>
    <lineage>
        <taxon>Bacteria</taxon>
        <taxon>Bacillati</taxon>
        <taxon>Chloroflexota</taxon>
        <taxon>Caldilineae</taxon>
        <taxon>Caldilineales</taxon>
        <taxon>Caldilineaceae</taxon>
        <taxon>Litorilinea</taxon>
    </lineage>
</organism>
<reference evidence="7 8" key="1">
    <citation type="submission" date="2019-06" db="EMBL/GenBank/DDBJ databases">
        <title>Genome sequence of Litorilinea aerophila BAA-2444.</title>
        <authorList>
            <person name="Maclea K.S."/>
            <person name="Maurais E.G."/>
            <person name="Iannazzi L.C."/>
        </authorList>
    </citation>
    <scope>NUCLEOTIDE SEQUENCE [LARGE SCALE GENOMIC DNA]</scope>
    <source>
        <strain evidence="7 8">ATCC BAA-2444</strain>
    </source>
</reference>
<keyword evidence="8" id="KW-1185">Reference proteome</keyword>
<keyword evidence="3 6" id="KW-0812">Transmembrane</keyword>
<evidence type="ECO:0000256" key="6">
    <source>
        <dbReference type="SAM" id="Phobius"/>
    </source>
</evidence>
<evidence type="ECO:0000256" key="1">
    <source>
        <dbReference type="ARBA" id="ARBA00004651"/>
    </source>
</evidence>
<dbReference type="AlphaFoldDB" id="A0A540VK01"/>
<dbReference type="EMBL" id="VIGC01000005">
    <property type="protein sequence ID" value="TQE97088.1"/>
    <property type="molecule type" value="Genomic_DNA"/>
</dbReference>
<dbReference type="GO" id="GO:0005886">
    <property type="term" value="C:plasma membrane"/>
    <property type="evidence" value="ECO:0007669"/>
    <property type="project" value="UniProtKB-SubCell"/>
</dbReference>
<evidence type="ECO:0000313" key="8">
    <source>
        <dbReference type="Proteomes" id="UP000317371"/>
    </source>
</evidence>
<keyword evidence="4 6" id="KW-1133">Transmembrane helix</keyword>
<keyword evidence="5 6" id="KW-0472">Membrane</keyword>
<dbReference type="PANTHER" id="PTHR39087:SF2">
    <property type="entry name" value="UPF0104 MEMBRANE PROTEIN MJ1595"/>
    <property type="match status" value="1"/>
</dbReference>
<dbReference type="Pfam" id="PF03706">
    <property type="entry name" value="LPG_synthase_TM"/>
    <property type="match status" value="1"/>
</dbReference>
<feature type="transmembrane region" description="Helical" evidence="6">
    <location>
        <begin position="142"/>
        <end position="161"/>
    </location>
</feature>
<evidence type="ECO:0000256" key="5">
    <source>
        <dbReference type="ARBA" id="ARBA00023136"/>
    </source>
</evidence>
<evidence type="ECO:0000256" key="2">
    <source>
        <dbReference type="ARBA" id="ARBA00022475"/>
    </source>
</evidence>
<evidence type="ECO:0000256" key="3">
    <source>
        <dbReference type="ARBA" id="ARBA00022692"/>
    </source>
</evidence>
<dbReference type="InParanoid" id="A0A540VK01"/>
<dbReference type="InterPro" id="IPR022791">
    <property type="entry name" value="L-PG_synthase/AglD"/>
</dbReference>